<sequence length="184" mass="20974">MRLRGVFSGVNLHDDDFALLGLERRFQQDSAQIEERRRALQKLVHPDRFADQGAAAQRVAMQWSVRVHEAYQRLRDPLQRAQTLCALGGVSIEPGAMGGAHVPQDVLLRQIEWGERLDAAATPEQLHALESEVTLLHDRMWSNIATLIDDQQNYAQAAQALRTMMFVQRFRSRLEQRLQTLPPA</sequence>
<dbReference type="SUPFAM" id="SSF47144">
    <property type="entry name" value="HSC20 (HSCB), C-terminal oligomerisation domain"/>
    <property type="match status" value="1"/>
</dbReference>
<organism evidence="6 7">
    <name type="scientific">Candidatus Symbiobacter mobilis CR</name>
    <dbReference type="NCBI Taxonomy" id="946483"/>
    <lineage>
        <taxon>Bacteria</taxon>
        <taxon>Pseudomonadati</taxon>
        <taxon>Pseudomonadota</taxon>
        <taxon>Betaproteobacteria</taxon>
        <taxon>Burkholderiales</taxon>
        <taxon>Comamonadaceae</taxon>
    </lineage>
</organism>
<dbReference type="RefSeq" id="WP_022771849.1">
    <property type="nucleotide sequence ID" value="NC_022576.1"/>
</dbReference>
<dbReference type="SMART" id="SM00271">
    <property type="entry name" value="DnaJ"/>
    <property type="match status" value="1"/>
</dbReference>
<dbReference type="CDD" id="cd06257">
    <property type="entry name" value="DnaJ"/>
    <property type="match status" value="1"/>
</dbReference>
<dbReference type="InterPro" id="IPR009073">
    <property type="entry name" value="HscB_oligo_C"/>
</dbReference>
<dbReference type="KEGG" id="cbx:Cenrod_0926"/>
<dbReference type="InterPro" id="IPR036869">
    <property type="entry name" value="J_dom_sf"/>
</dbReference>
<dbReference type="STRING" id="946483.Cenrod_0926"/>
<dbReference type="PANTHER" id="PTHR14021">
    <property type="entry name" value="IRON-SULFUR CLUSTER CO-CHAPERONE PROTEIN HSCB"/>
    <property type="match status" value="1"/>
</dbReference>
<evidence type="ECO:0000256" key="4">
    <source>
        <dbReference type="HAMAP-Rule" id="MF_00682"/>
    </source>
</evidence>
<comment type="subunit">
    <text evidence="4">Interacts with HscA and stimulates its ATPase activity.</text>
</comment>
<dbReference type="Gene3D" id="1.10.287.110">
    <property type="entry name" value="DnaJ domain"/>
    <property type="match status" value="1"/>
</dbReference>
<dbReference type="GO" id="GO:0051259">
    <property type="term" value="P:protein complex oligomerization"/>
    <property type="evidence" value="ECO:0007669"/>
    <property type="project" value="InterPro"/>
</dbReference>
<dbReference type="HAMAP" id="MF_00682">
    <property type="entry name" value="HscB"/>
    <property type="match status" value="1"/>
</dbReference>
<dbReference type="PANTHER" id="PTHR14021:SF15">
    <property type="entry name" value="IRON-SULFUR CLUSTER CO-CHAPERONE PROTEIN HSCB"/>
    <property type="match status" value="1"/>
</dbReference>
<evidence type="ECO:0000259" key="5">
    <source>
        <dbReference type="PROSITE" id="PS50076"/>
    </source>
</evidence>
<dbReference type="InterPro" id="IPR004640">
    <property type="entry name" value="HscB"/>
</dbReference>
<dbReference type="PROSITE" id="PS50076">
    <property type="entry name" value="DNAJ_2"/>
    <property type="match status" value="1"/>
</dbReference>
<dbReference type="GO" id="GO:1990230">
    <property type="term" value="C:iron-sulfur cluster transfer complex"/>
    <property type="evidence" value="ECO:0007669"/>
    <property type="project" value="TreeGrafter"/>
</dbReference>
<gene>
    <name evidence="4 6" type="primary">hscB</name>
    <name evidence="6" type="ORF">Cenrod_0926</name>
</gene>
<comment type="similarity">
    <text evidence="1 4">Belongs to the HscB family.</text>
</comment>
<proteinExistence type="inferred from homology"/>
<dbReference type="InterPro" id="IPR036386">
    <property type="entry name" value="HscB_C_sf"/>
</dbReference>
<accession>U5NA12</accession>
<dbReference type="PATRIC" id="fig|946483.4.peg.930"/>
<dbReference type="Pfam" id="PF07743">
    <property type="entry name" value="HSCB_C"/>
    <property type="match status" value="1"/>
</dbReference>
<dbReference type="Proteomes" id="UP000017184">
    <property type="component" value="Chromosome"/>
</dbReference>
<comment type="function">
    <text evidence="3 4">Co-chaperone involved in the maturation of iron-sulfur cluster-containing proteins. Seems to help targeting proteins to be folded toward HscA.</text>
</comment>
<dbReference type="SUPFAM" id="SSF46565">
    <property type="entry name" value="Chaperone J-domain"/>
    <property type="match status" value="1"/>
</dbReference>
<dbReference type="Gene3D" id="1.20.1280.20">
    <property type="entry name" value="HscB, C-terminal domain"/>
    <property type="match status" value="1"/>
</dbReference>
<evidence type="ECO:0000256" key="2">
    <source>
        <dbReference type="ARBA" id="ARBA00023186"/>
    </source>
</evidence>
<dbReference type="AlphaFoldDB" id="U5NA12"/>
<evidence type="ECO:0000313" key="6">
    <source>
        <dbReference type="EMBL" id="AGX87029.1"/>
    </source>
</evidence>
<dbReference type="EMBL" id="CP004885">
    <property type="protein sequence ID" value="AGX87029.1"/>
    <property type="molecule type" value="Genomic_DNA"/>
</dbReference>
<protein>
    <recommendedName>
        <fullName evidence="4">Co-chaperone protein HscB homolog</fullName>
    </recommendedName>
</protein>
<dbReference type="eggNOG" id="COG1076">
    <property type="taxonomic scope" value="Bacteria"/>
</dbReference>
<dbReference type="HOGENOM" id="CLU_068529_2_0_4"/>
<name>U5NA12_9BURK</name>
<dbReference type="InterPro" id="IPR001623">
    <property type="entry name" value="DnaJ_domain"/>
</dbReference>
<feature type="domain" description="J" evidence="5">
    <location>
        <begin position="15"/>
        <end position="79"/>
    </location>
</feature>
<keyword evidence="2 4" id="KW-0143">Chaperone</keyword>
<evidence type="ECO:0000256" key="1">
    <source>
        <dbReference type="ARBA" id="ARBA00010476"/>
    </source>
</evidence>
<evidence type="ECO:0000313" key="7">
    <source>
        <dbReference type="Proteomes" id="UP000017184"/>
    </source>
</evidence>
<dbReference type="NCBIfam" id="TIGR00714">
    <property type="entry name" value="hscB"/>
    <property type="match status" value="1"/>
</dbReference>
<dbReference type="GO" id="GO:0044571">
    <property type="term" value="P:[2Fe-2S] cluster assembly"/>
    <property type="evidence" value="ECO:0007669"/>
    <property type="project" value="InterPro"/>
</dbReference>
<keyword evidence="7" id="KW-1185">Reference proteome</keyword>
<reference evidence="6 7" key="1">
    <citation type="journal article" date="2013" name="Genome Biol.">
        <title>Genomic analysis reveals key aspects of prokaryotic symbiosis in the phototrophic consortium "Chlorochromatium aggregatum".</title>
        <authorList>
            <person name="Liu Z."/>
            <person name="Muller J."/>
            <person name="Li T."/>
            <person name="Alvey R.M."/>
            <person name="Vogl K."/>
            <person name="Frigaard N.U."/>
            <person name="Rockwell N.C."/>
            <person name="Boyd E.S."/>
            <person name="Tomsho L.P."/>
            <person name="Schuster S.C."/>
            <person name="Henke P."/>
            <person name="Rohde M."/>
            <person name="Overmann J."/>
            <person name="Bryant D.A."/>
        </authorList>
    </citation>
    <scope>NUCLEOTIDE SEQUENCE [LARGE SCALE GENOMIC DNA]</scope>
    <source>
        <strain evidence="6">CR</strain>
    </source>
</reference>
<dbReference type="GO" id="GO:0006457">
    <property type="term" value="P:protein folding"/>
    <property type="evidence" value="ECO:0007669"/>
    <property type="project" value="UniProtKB-UniRule"/>
</dbReference>
<dbReference type="GO" id="GO:0001671">
    <property type="term" value="F:ATPase activator activity"/>
    <property type="evidence" value="ECO:0007669"/>
    <property type="project" value="InterPro"/>
</dbReference>
<dbReference type="GO" id="GO:0051087">
    <property type="term" value="F:protein-folding chaperone binding"/>
    <property type="evidence" value="ECO:0007669"/>
    <property type="project" value="InterPro"/>
</dbReference>
<evidence type="ECO:0000256" key="3">
    <source>
        <dbReference type="ARBA" id="ARBA00025596"/>
    </source>
</evidence>